<evidence type="ECO:0000313" key="6">
    <source>
        <dbReference type="EMBL" id="MEV5508425.1"/>
    </source>
</evidence>
<evidence type="ECO:0000259" key="5">
    <source>
        <dbReference type="PROSITE" id="PS50075"/>
    </source>
</evidence>
<dbReference type="SMART" id="SM00823">
    <property type="entry name" value="PKS_PP"/>
    <property type="match status" value="1"/>
</dbReference>
<dbReference type="Pfam" id="PF00501">
    <property type="entry name" value="AMP-binding"/>
    <property type="match status" value="1"/>
</dbReference>
<comment type="pathway">
    <text evidence="1">Siderophore biosynthesis.</text>
</comment>
<reference evidence="6 7" key="1">
    <citation type="submission" date="2024-06" db="EMBL/GenBank/DDBJ databases">
        <title>The Natural Products Discovery Center: Release of the First 8490 Sequenced Strains for Exploring Actinobacteria Biosynthetic Diversity.</title>
        <authorList>
            <person name="Kalkreuter E."/>
            <person name="Kautsar S.A."/>
            <person name="Yang D."/>
            <person name="Bader C.D."/>
            <person name="Teijaro C.N."/>
            <person name="Fluegel L."/>
            <person name="Davis C.M."/>
            <person name="Simpson J.R."/>
            <person name="Lauterbach L."/>
            <person name="Steele A.D."/>
            <person name="Gui C."/>
            <person name="Meng S."/>
            <person name="Li G."/>
            <person name="Viehrig K."/>
            <person name="Ye F."/>
            <person name="Su P."/>
            <person name="Kiefer A.F."/>
            <person name="Nichols A."/>
            <person name="Cepeda A.J."/>
            <person name="Yan W."/>
            <person name="Fan B."/>
            <person name="Jiang Y."/>
            <person name="Adhikari A."/>
            <person name="Zheng C.-J."/>
            <person name="Schuster L."/>
            <person name="Cowan T.M."/>
            <person name="Smanski M.J."/>
            <person name="Chevrette M.G."/>
            <person name="De Carvalho L.P.S."/>
            <person name="Shen B."/>
        </authorList>
    </citation>
    <scope>NUCLEOTIDE SEQUENCE [LARGE SCALE GENOMIC DNA]</scope>
    <source>
        <strain evidence="6 7">NPDC052347</strain>
    </source>
</reference>
<dbReference type="PANTHER" id="PTHR45527:SF10">
    <property type="entry name" value="PYOCHELIN SYNTHASE PCHF"/>
    <property type="match status" value="1"/>
</dbReference>
<dbReference type="PROSITE" id="PS50075">
    <property type="entry name" value="CARRIER"/>
    <property type="match status" value="1"/>
</dbReference>
<dbReference type="NCBIfam" id="TIGR01733">
    <property type="entry name" value="AA-adenyl-dom"/>
    <property type="match status" value="1"/>
</dbReference>
<dbReference type="InterPro" id="IPR010071">
    <property type="entry name" value="AA_adenyl_dom"/>
</dbReference>
<comment type="caution">
    <text evidence="6">The sequence shown here is derived from an EMBL/GenBank/DDBJ whole genome shotgun (WGS) entry which is preliminary data.</text>
</comment>
<evidence type="ECO:0000256" key="1">
    <source>
        <dbReference type="ARBA" id="ARBA00004924"/>
    </source>
</evidence>
<accession>A0ABV3K086</accession>
<dbReference type="PANTHER" id="PTHR45527">
    <property type="entry name" value="NONRIBOSOMAL PEPTIDE SYNTHETASE"/>
    <property type="match status" value="1"/>
</dbReference>
<keyword evidence="2" id="KW-0596">Phosphopantetheine</keyword>
<sequence length="569" mass="60493">MLGVPRRASSAGPLPPGLVGLVMSRGPEQITGILATVLAGAAYLPIDAGLPAERRQYMLRDGRVRCVLTDTARPEDHGDRNVLTLDAPGEPDALPGEAPAALPGAGPDDLAYVLYTSGTTGEPKGVMVTHRNVANVVADCRDRFGIGPADRFFAISAFNFDLSVWDVFGALSAGAALVMPDPDKAVDPAHWLELSTAAGVTVWNSVPAIVSLLHDQALAETGLPPALRLVMMSGDRIPPALPAALRRLKDDLEVISLGGPTETTIWNILHPVGRHEDGSESIPYGRPNANNRAYILDQDGLDAPDWVTGEICAAGTGLARGYWGDEQRTAERFFHDAHRGERLYRTGDLGRYLPDGEIQIMGRSDFQIKVNGYRIEAGEVETRLVAHDAVRQAVVTKASGARGDLLVAHLVPAGDARPGQAELRQALRRDLPDYMTPSAVVWHEELPLTRNGKVDRTRLTTMATDAPAAAAGPAPAPGAAPASPLESQVAGIWSAVLKGTEVGLDDNLRDLGGDSISAARILTSVRKEFRTTIPLDAMYEMGTVRAMAGHLAAVLAERAEKESAPCPSR</sequence>
<evidence type="ECO:0000313" key="7">
    <source>
        <dbReference type="Proteomes" id="UP001552594"/>
    </source>
</evidence>
<keyword evidence="3" id="KW-0597">Phosphoprotein</keyword>
<dbReference type="Gene3D" id="1.10.1200.10">
    <property type="entry name" value="ACP-like"/>
    <property type="match status" value="1"/>
</dbReference>
<dbReference type="InterPro" id="IPR025110">
    <property type="entry name" value="AMP-bd_C"/>
</dbReference>
<dbReference type="Gene3D" id="3.40.50.12780">
    <property type="entry name" value="N-terminal domain of ligase-like"/>
    <property type="match status" value="1"/>
</dbReference>
<proteinExistence type="predicted"/>
<name>A0ABV3K086_STRON</name>
<dbReference type="SUPFAM" id="SSF56801">
    <property type="entry name" value="Acetyl-CoA synthetase-like"/>
    <property type="match status" value="1"/>
</dbReference>
<dbReference type="PROSITE" id="PS00012">
    <property type="entry name" value="PHOSPHOPANTETHEINE"/>
    <property type="match status" value="1"/>
</dbReference>
<keyword evidence="4" id="KW-0436">Ligase</keyword>
<dbReference type="InterPro" id="IPR009081">
    <property type="entry name" value="PP-bd_ACP"/>
</dbReference>
<dbReference type="InterPro" id="IPR000873">
    <property type="entry name" value="AMP-dep_synth/lig_dom"/>
</dbReference>
<gene>
    <name evidence="6" type="ORF">AB0L16_18430</name>
</gene>
<dbReference type="Pfam" id="PF00550">
    <property type="entry name" value="PP-binding"/>
    <property type="match status" value="1"/>
</dbReference>
<dbReference type="InterPro" id="IPR020845">
    <property type="entry name" value="AMP-binding_CS"/>
</dbReference>
<evidence type="ECO:0000256" key="4">
    <source>
        <dbReference type="ARBA" id="ARBA00022598"/>
    </source>
</evidence>
<keyword evidence="7" id="KW-1185">Reference proteome</keyword>
<dbReference type="Pfam" id="PF13193">
    <property type="entry name" value="AMP-binding_C"/>
    <property type="match status" value="1"/>
</dbReference>
<dbReference type="InterPro" id="IPR042099">
    <property type="entry name" value="ANL_N_sf"/>
</dbReference>
<dbReference type="Gene3D" id="3.30.300.30">
    <property type="match status" value="1"/>
</dbReference>
<dbReference type="EMBL" id="JBFAUK010000014">
    <property type="protein sequence ID" value="MEV5508425.1"/>
    <property type="molecule type" value="Genomic_DNA"/>
</dbReference>
<dbReference type="PRINTS" id="PR00154">
    <property type="entry name" value="AMPBINDING"/>
</dbReference>
<dbReference type="InterPro" id="IPR036736">
    <property type="entry name" value="ACP-like_sf"/>
</dbReference>
<dbReference type="InterPro" id="IPR006162">
    <property type="entry name" value="Ppantetheine_attach_site"/>
</dbReference>
<dbReference type="SUPFAM" id="SSF47336">
    <property type="entry name" value="ACP-like"/>
    <property type="match status" value="1"/>
</dbReference>
<organism evidence="6 7">
    <name type="scientific">Streptomyces orinoci</name>
    <name type="common">Streptoverticillium orinoci</name>
    <dbReference type="NCBI Taxonomy" id="67339"/>
    <lineage>
        <taxon>Bacteria</taxon>
        <taxon>Bacillati</taxon>
        <taxon>Actinomycetota</taxon>
        <taxon>Actinomycetes</taxon>
        <taxon>Kitasatosporales</taxon>
        <taxon>Streptomycetaceae</taxon>
        <taxon>Streptomyces</taxon>
    </lineage>
</organism>
<dbReference type="InterPro" id="IPR020806">
    <property type="entry name" value="PKS_PP-bd"/>
</dbReference>
<dbReference type="RefSeq" id="WP_241560876.1">
    <property type="nucleotide sequence ID" value="NZ_JBFAUK010000014.1"/>
</dbReference>
<evidence type="ECO:0000256" key="2">
    <source>
        <dbReference type="ARBA" id="ARBA00022450"/>
    </source>
</evidence>
<protein>
    <submittedName>
        <fullName evidence="6">Non-ribosomal peptide synthetase</fullName>
    </submittedName>
</protein>
<dbReference type="PROSITE" id="PS00455">
    <property type="entry name" value="AMP_BINDING"/>
    <property type="match status" value="1"/>
</dbReference>
<evidence type="ECO:0000256" key="3">
    <source>
        <dbReference type="ARBA" id="ARBA00022553"/>
    </source>
</evidence>
<dbReference type="InterPro" id="IPR020459">
    <property type="entry name" value="AMP-binding"/>
</dbReference>
<dbReference type="Proteomes" id="UP001552594">
    <property type="component" value="Unassembled WGS sequence"/>
</dbReference>
<dbReference type="InterPro" id="IPR045851">
    <property type="entry name" value="AMP-bd_C_sf"/>
</dbReference>
<feature type="domain" description="Carrier" evidence="5">
    <location>
        <begin position="480"/>
        <end position="555"/>
    </location>
</feature>